<protein>
    <submittedName>
        <fullName evidence="8">His-Xaa-Ser system radical SAM maturase HxsB</fullName>
    </submittedName>
</protein>
<keyword evidence="5" id="KW-0411">Iron-sulfur</keyword>
<evidence type="ECO:0000256" key="4">
    <source>
        <dbReference type="ARBA" id="ARBA00023004"/>
    </source>
</evidence>
<dbReference type="RefSeq" id="WP_028312880.1">
    <property type="nucleotide sequence ID" value="NZ_KI519499.1"/>
</dbReference>
<feature type="domain" description="Radical SAM core" evidence="6">
    <location>
        <begin position="95"/>
        <end position="333"/>
    </location>
</feature>
<dbReference type="OrthoDB" id="9782387at2"/>
<comment type="cofactor">
    <cofactor evidence="1">
        <name>[4Fe-4S] cluster</name>
        <dbReference type="ChEBI" id="CHEBI:49883"/>
    </cofactor>
</comment>
<dbReference type="GO" id="GO:0051536">
    <property type="term" value="F:iron-sulfur cluster binding"/>
    <property type="evidence" value="ECO:0007669"/>
    <property type="project" value="UniProtKB-KW"/>
</dbReference>
<reference evidence="8" key="1">
    <citation type="journal article" date="2011" name="J. Bacteriol.">
        <title>Biological systems discovery in silico: radical S-adenosylmethionine protein families and their target peptides for posttranslational modification.</title>
        <authorList>
            <person name="Haft D.H."/>
            <person name="Basu M.K."/>
        </authorList>
    </citation>
    <scope>NUCLEOTIDE SEQUENCE</scope>
</reference>
<organism evidence="7 8">
    <name type="scientific">Derxia gummosa DSM 723</name>
    <dbReference type="NCBI Taxonomy" id="1121388"/>
    <lineage>
        <taxon>Bacteria</taxon>
        <taxon>Pseudomonadati</taxon>
        <taxon>Pseudomonadota</taxon>
        <taxon>Betaproteobacteria</taxon>
        <taxon>Burkholderiales</taxon>
        <taxon>Alcaligenaceae</taxon>
        <taxon>Derxia</taxon>
    </lineage>
</organism>
<dbReference type="Gene3D" id="3.20.20.70">
    <property type="entry name" value="Aldolase class I"/>
    <property type="match status" value="1"/>
</dbReference>
<evidence type="ECO:0000256" key="5">
    <source>
        <dbReference type="ARBA" id="ARBA00023014"/>
    </source>
</evidence>
<dbReference type="SFLD" id="SFLDG01386">
    <property type="entry name" value="main_SPASM_domain-containing"/>
    <property type="match status" value="1"/>
</dbReference>
<sequence length="489" mass="55382">MSRFQPLNFYQRSPSRPSGYALLPFRFEALDDDEVVLSNMVGEFALLKRDKLRALVNHELAADDVDYARLRARHMLREPGDEAPVELLALKTRTRMAHLAAFTNLHIFVVSLRCDHSCQYCQVSRQSEDKARFDMSRETADKALDLMFRSPNRALKLEFQGGEPLLNFELIRYVVEQAEQRNASQGRDLRKVITTTLSLATDEMLRYCRDHDIHLSSSLDGPEDLHNKNRPRPGRDSHARFVDGLARARAIIGRDAVAALMTTSAASLPRVRDIIDEYVRLEFDGIFLRHLSPYGFALKTKSYQAYDSERWLDFYKEGLAYILELNRAGVPFREYYASILLTKMLTVRDPNFVDLSNPSGAGISAIVFNYDGDVYASDEARMLKEMGDATFCLGNVHTSSYEDIFTNEALLGALEDSFTLSAPGCSDCAIEPWCGADPVFHHGMTGDMLGRKPESAFCRRQMGVAKHLLRLMRDDPSARELFEGWVGTC</sequence>
<dbReference type="Pfam" id="PF04055">
    <property type="entry name" value="Radical_SAM"/>
    <property type="match status" value="1"/>
</dbReference>
<dbReference type="PANTHER" id="PTHR43273">
    <property type="entry name" value="ANAEROBIC SULFATASE-MATURATING ENZYME HOMOLOG ASLB-RELATED"/>
    <property type="match status" value="1"/>
</dbReference>
<accession>A0A8B6X7R4</accession>
<dbReference type="AlphaFoldDB" id="A0A8B6X7R4"/>
<reference evidence="8" key="2">
    <citation type="submission" date="2025-08" db="UniProtKB">
        <authorList>
            <consortium name="RefSeq"/>
        </authorList>
    </citation>
    <scope>IDENTIFICATION</scope>
</reference>
<keyword evidence="2" id="KW-0949">S-adenosyl-L-methionine</keyword>
<dbReference type="Proteomes" id="UP000675920">
    <property type="component" value="Unplaced"/>
</dbReference>
<dbReference type="PANTHER" id="PTHR43273:SF8">
    <property type="entry name" value="RADICAL SAM DOMAIN PROTEIN"/>
    <property type="match status" value="1"/>
</dbReference>
<evidence type="ECO:0000256" key="2">
    <source>
        <dbReference type="ARBA" id="ARBA00022691"/>
    </source>
</evidence>
<dbReference type="GO" id="GO:0046872">
    <property type="term" value="F:metal ion binding"/>
    <property type="evidence" value="ECO:0007669"/>
    <property type="project" value="UniProtKB-KW"/>
</dbReference>
<name>A0A8B6X7R4_9BURK</name>
<keyword evidence="7" id="KW-1185">Reference proteome</keyword>
<dbReference type="InterPro" id="IPR023867">
    <property type="entry name" value="Sulphatase_maturase_rSAM"/>
</dbReference>
<evidence type="ECO:0000256" key="3">
    <source>
        <dbReference type="ARBA" id="ARBA00022723"/>
    </source>
</evidence>
<dbReference type="SFLD" id="SFLDG01067">
    <property type="entry name" value="SPASM/twitch_domain_containing"/>
    <property type="match status" value="1"/>
</dbReference>
<dbReference type="InterPro" id="IPR013785">
    <property type="entry name" value="Aldolase_TIM"/>
</dbReference>
<dbReference type="SFLD" id="SFLDG01384">
    <property type="entry name" value="thioether_bond_formation_requi"/>
    <property type="match status" value="1"/>
</dbReference>
<keyword evidence="4" id="KW-0408">Iron</keyword>
<dbReference type="InterPro" id="IPR024023">
    <property type="entry name" value="rSAM_paired_HxsB"/>
</dbReference>
<dbReference type="SUPFAM" id="SSF102114">
    <property type="entry name" value="Radical SAM enzymes"/>
    <property type="match status" value="1"/>
</dbReference>
<dbReference type="SFLD" id="SFLDS00029">
    <property type="entry name" value="Radical_SAM"/>
    <property type="match status" value="1"/>
</dbReference>
<evidence type="ECO:0000313" key="8">
    <source>
        <dbReference type="RefSeq" id="WP_028312880.1"/>
    </source>
</evidence>
<evidence type="ECO:0000256" key="1">
    <source>
        <dbReference type="ARBA" id="ARBA00001966"/>
    </source>
</evidence>
<dbReference type="InterPro" id="IPR058240">
    <property type="entry name" value="rSAM_sf"/>
</dbReference>
<dbReference type="CDD" id="cd01335">
    <property type="entry name" value="Radical_SAM"/>
    <property type="match status" value="1"/>
</dbReference>
<proteinExistence type="predicted"/>
<evidence type="ECO:0000259" key="6">
    <source>
        <dbReference type="PROSITE" id="PS51918"/>
    </source>
</evidence>
<keyword evidence="3" id="KW-0479">Metal-binding</keyword>
<dbReference type="InterPro" id="IPR007197">
    <property type="entry name" value="rSAM"/>
</dbReference>
<dbReference type="GO" id="GO:0016491">
    <property type="term" value="F:oxidoreductase activity"/>
    <property type="evidence" value="ECO:0007669"/>
    <property type="project" value="InterPro"/>
</dbReference>
<evidence type="ECO:0000313" key="7">
    <source>
        <dbReference type="Proteomes" id="UP000675920"/>
    </source>
</evidence>
<dbReference type="NCBIfam" id="TIGR03978">
    <property type="entry name" value="rSAM_paired_1"/>
    <property type="match status" value="1"/>
</dbReference>
<dbReference type="PROSITE" id="PS51918">
    <property type="entry name" value="RADICAL_SAM"/>
    <property type="match status" value="1"/>
</dbReference>
<gene>
    <name evidence="8" type="primary">hxsB</name>
</gene>